<evidence type="ECO:0000313" key="3">
    <source>
        <dbReference type="Proteomes" id="UP000664807"/>
    </source>
</evidence>
<name>A0ABS3FIZ6_9FLAO</name>
<dbReference type="SUPFAM" id="SSF48452">
    <property type="entry name" value="TPR-like"/>
    <property type="match status" value="1"/>
</dbReference>
<keyword evidence="1" id="KW-0732">Signal</keyword>
<feature type="signal peptide" evidence="1">
    <location>
        <begin position="1"/>
        <end position="24"/>
    </location>
</feature>
<reference evidence="2 3" key="1">
    <citation type="submission" date="2021-03" db="EMBL/GenBank/DDBJ databases">
        <title>Muricauda lutimaris sp. nov. and Muricauda ruestringensis sp. nov, two marine members of the Flavobacteriaceae isolated from deep sea sediments of Western Pacific.</title>
        <authorList>
            <person name="Zhao S."/>
            <person name="Liu R."/>
        </authorList>
    </citation>
    <scope>NUCLEOTIDE SEQUENCE [LARGE SCALE GENOMIC DNA]</scope>
    <source>
        <strain evidence="2 3">BC31-3-A3</strain>
    </source>
</reference>
<protein>
    <recommendedName>
        <fullName evidence="4">RagB/SusD family nutrient uptake outer membrane protein</fullName>
    </recommendedName>
</protein>
<sequence length="487" mass="54319">MKKFNHIYTILAFAPFLIISSCMEFETDLEVENLENPDDQTLNFDASAIEATASGLYQNFYMTTSSTDGLGFATNTAADVSTCSWGNFGMRDISSEPRVAYNNTTSYPNAVIIENPFSAYYSILADANTVLAQVNEGADFSQPKLIETIAKFTQALTLGYNALFFDKVWLSDETGTLNDGEPVNYEEGMTFALKKLDEAINLADNNTFTVPDNWFPGNSMTNVELSQLMNSYGARMLTLNSRNSVQKSTTNWNRVLSYANNGIKNDFSILHDDTTWYDSFKTYLVYPGWARIDMYVINLIDSNTPDYWPSGEVTIPPSTSDDSRLVTDFEYLDSQAFRPERGEYHYSSYRYSRYDNYITQWTVATPEIYKAEVDLYRAEAQLHLGNIAAAADLINAGTRVNRGNLPPVSIDASAVADAIHYERMVEMPILSSGLSFFEMRKEDLLQSGTLLHFPAPASALQAIPADSYTFGGTTGVAGEDYSNGGWR</sequence>
<dbReference type="RefSeq" id="WP_207030121.1">
    <property type="nucleotide sequence ID" value="NZ_JAFLNM010000004.1"/>
</dbReference>
<comment type="caution">
    <text evidence="2">The sequence shown here is derived from an EMBL/GenBank/DDBJ whole genome shotgun (WGS) entry which is preliminary data.</text>
</comment>
<organism evidence="2 3">
    <name type="scientific">Flagellimonas profundi</name>
    <dbReference type="NCBI Taxonomy" id="2915620"/>
    <lineage>
        <taxon>Bacteria</taxon>
        <taxon>Pseudomonadati</taxon>
        <taxon>Bacteroidota</taxon>
        <taxon>Flavobacteriia</taxon>
        <taxon>Flavobacteriales</taxon>
        <taxon>Flavobacteriaceae</taxon>
        <taxon>Flagellimonas</taxon>
    </lineage>
</organism>
<evidence type="ECO:0000256" key="1">
    <source>
        <dbReference type="SAM" id="SignalP"/>
    </source>
</evidence>
<dbReference type="EMBL" id="JAFLNM010000004">
    <property type="protein sequence ID" value="MBO0343155.1"/>
    <property type="molecule type" value="Genomic_DNA"/>
</dbReference>
<dbReference type="Proteomes" id="UP000664807">
    <property type="component" value="Unassembled WGS sequence"/>
</dbReference>
<gene>
    <name evidence="2" type="ORF">J0654_15980</name>
</gene>
<feature type="chain" id="PRO_5045442876" description="RagB/SusD family nutrient uptake outer membrane protein" evidence="1">
    <location>
        <begin position="25"/>
        <end position="487"/>
    </location>
</feature>
<dbReference type="Gene3D" id="1.25.40.390">
    <property type="match status" value="2"/>
</dbReference>
<dbReference type="PROSITE" id="PS51257">
    <property type="entry name" value="PROKAR_LIPOPROTEIN"/>
    <property type="match status" value="1"/>
</dbReference>
<keyword evidence="3" id="KW-1185">Reference proteome</keyword>
<evidence type="ECO:0008006" key="4">
    <source>
        <dbReference type="Google" id="ProtNLM"/>
    </source>
</evidence>
<accession>A0ABS3FIZ6</accession>
<dbReference type="InterPro" id="IPR011990">
    <property type="entry name" value="TPR-like_helical_dom_sf"/>
</dbReference>
<evidence type="ECO:0000313" key="2">
    <source>
        <dbReference type="EMBL" id="MBO0343155.1"/>
    </source>
</evidence>
<proteinExistence type="predicted"/>